<evidence type="ECO:0000313" key="2">
    <source>
        <dbReference type="Proteomes" id="UP001219518"/>
    </source>
</evidence>
<keyword evidence="1" id="KW-0436">Ligase</keyword>
<gene>
    <name evidence="1" type="ORF">KUF71_001179</name>
</gene>
<dbReference type="EMBL" id="JAHWGI010001018">
    <property type="protein sequence ID" value="KAK3920709.1"/>
    <property type="molecule type" value="Genomic_DNA"/>
</dbReference>
<sequence length="530" mass="60010">MDRPNLDKGGSSSRTAFRTVNAVAAASKLPVKNLKCSHVTLWRKRVQDRVKRARAIREAFKLKQGKNLTVHWDGIKVDPLVGSTRRKAVERLPVVVTGQDIDQLLGAHVIRSSSGDHSAAEVVSCLHKWECADDVVALCSDTPTGNTGYKMGTATRIEKALGKPLLYLACRHHMLELIPKGLFDKLFEKSSSPDIGVLCKALQGKWDTMDHTAFTPGVQDPACRVFLLERRDSILSFAEQNLEKPHTRADYRQLLELVVIFMGENPFQPKPVRFSPPIAVSSARFMARIIYCLLIHMFALTGEFKMDQKVLENVRELNVFFVTTYLEPWYTATNVASAPLTDLKLLKTIVRYDRNPQVSKIASDVFHNHLWYLHHITVGLAFFDDKITVEEKRKMVEKLDFPPPKSVSQWKRFVLPPRKELGTLKDSAISDFINSDTREDPVTWPENNSYRDGLSKVQALQVVNDVAERGVALVKRFSKNPLTRREDIFQDILLTTSCICLRAPASLLEGPRPPLSQAKMVLYYIPHLRM</sequence>
<organism evidence="1 2">
    <name type="scientific">Frankliniella fusca</name>
    <dbReference type="NCBI Taxonomy" id="407009"/>
    <lineage>
        <taxon>Eukaryota</taxon>
        <taxon>Metazoa</taxon>
        <taxon>Ecdysozoa</taxon>
        <taxon>Arthropoda</taxon>
        <taxon>Hexapoda</taxon>
        <taxon>Insecta</taxon>
        <taxon>Pterygota</taxon>
        <taxon>Neoptera</taxon>
        <taxon>Paraneoptera</taxon>
        <taxon>Thysanoptera</taxon>
        <taxon>Terebrantia</taxon>
        <taxon>Thripoidea</taxon>
        <taxon>Thripidae</taxon>
        <taxon>Frankliniella</taxon>
    </lineage>
</organism>
<comment type="caution">
    <text evidence="1">The sequence shown here is derived from an EMBL/GenBank/DDBJ whole genome shotgun (WGS) entry which is preliminary data.</text>
</comment>
<reference evidence="1" key="1">
    <citation type="submission" date="2021-07" db="EMBL/GenBank/DDBJ databases">
        <authorList>
            <person name="Catto M.A."/>
            <person name="Jacobson A."/>
            <person name="Kennedy G."/>
            <person name="Labadie P."/>
            <person name="Hunt B.G."/>
            <person name="Srinivasan R."/>
        </authorList>
    </citation>
    <scope>NUCLEOTIDE SEQUENCE</scope>
    <source>
        <strain evidence="1">PL_HMW_Pooled</strain>
        <tissue evidence="1">Head</tissue>
    </source>
</reference>
<name>A0AAE1HG48_9NEOP</name>
<dbReference type="Proteomes" id="UP001219518">
    <property type="component" value="Unassembled WGS sequence"/>
</dbReference>
<dbReference type="GO" id="GO:0016874">
    <property type="term" value="F:ligase activity"/>
    <property type="evidence" value="ECO:0007669"/>
    <property type="project" value="UniProtKB-KW"/>
</dbReference>
<reference evidence="1" key="2">
    <citation type="journal article" date="2023" name="BMC Genomics">
        <title>Pest status, molecular evolution, and epigenetic factors derived from the genome assembly of Frankliniella fusca, a thysanopteran phytovirus vector.</title>
        <authorList>
            <person name="Catto M.A."/>
            <person name="Labadie P.E."/>
            <person name="Jacobson A.L."/>
            <person name="Kennedy G.G."/>
            <person name="Srinivasan R."/>
            <person name="Hunt B.G."/>
        </authorList>
    </citation>
    <scope>NUCLEOTIDE SEQUENCE</scope>
    <source>
        <strain evidence="1">PL_HMW_Pooled</strain>
    </source>
</reference>
<proteinExistence type="predicted"/>
<accession>A0AAE1HG48</accession>
<protein>
    <submittedName>
        <fullName evidence="1">Aspartate--tRNA ligase</fullName>
    </submittedName>
</protein>
<evidence type="ECO:0000313" key="1">
    <source>
        <dbReference type="EMBL" id="KAK3920709.1"/>
    </source>
</evidence>
<dbReference type="AlphaFoldDB" id="A0AAE1HG48"/>
<keyword evidence="2" id="KW-1185">Reference proteome</keyword>